<organism evidence="12 13">
    <name type="scientific">Rhizopus stolonifer</name>
    <name type="common">Rhizopus nigricans</name>
    <dbReference type="NCBI Taxonomy" id="4846"/>
    <lineage>
        <taxon>Eukaryota</taxon>
        <taxon>Fungi</taxon>
        <taxon>Fungi incertae sedis</taxon>
        <taxon>Mucoromycota</taxon>
        <taxon>Mucoromycotina</taxon>
        <taxon>Mucoromycetes</taxon>
        <taxon>Mucorales</taxon>
        <taxon>Mucorineae</taxon>
        <taxon>Rhizopodaceae</taxon>
        <taxon>Rhizopus</taxon>
    </lineage>
</organism>
<dbReference type="EMBL" id="PJQM01000141">
    <property type="protein sequence ID" value="RCI06502.1"/>
    <property type="molecule type" value="Genomic_DNA"/>
</dbReference>
<dbReference type="InterPro" id="IPR000938">
    <property type="entry name" value="CAP-Gly_domain"/>
</dbReference>
<feature type="compositionally biased region" description="Low complexity" evidence="10">
    <location>
        <begin position="223"/>
        <end position="241"/>
    </location>
</feature>
<dbReference type="STRING" id="4846.A0A367KXA4"/>
<dbReference type="Gene3D" id="2.30.30.190">
    <property type="entry name" value="CAP Gly-rich-like domain"/>
    <property type="match status" value="1"/>
</dbReference>
<reference evidence="12 13" key="1">
    <citation type="journal article" date="2018" name="G3 (Bethesda)">
        <title>Phylogenetic and Phylogenomic Definition of Rhizopus Species.</title>
        <authorList>
            <person name="Gryganskyi A.P."/>
            <person name="Golan J."/>
            <person name="Dolatabadi S."/>
            <person name="Mondo S."/>
            <person name="Robb S."/>
            <person name="Idnurm A."/>
            <person name="Muszewska A."/>
            <person name="Steczkiewicz K."/>
            <person name="Masonjones S."/>
            <person name="Liao H.L."/>
            <person name="Gajdeczka M.T."/>
            <person name="Anike F."/>
            <person name="Vuek A."/>
            <person name="Anishchenko I.M."/>
            <person name="Voigt K."/>
            <person name="de Hoog G.S."/>
            <person name="Smith M.E."/>
            <person name="Heitman J."/>
            <person name="Vilgalys R."/>
            <person name="Stajich J.E."/>
        </authorList>
    </citation>
    <scope>NUCLEOTIDE SEQUENCE [LARGE SCALE GENOMIC DNA]</scope>
    <source>
        <strain evidence="12 13">LSU 92-RS-03</strain>
    </source>
</reference>
<accession>A0A367KXA4</accession>
<dbReference type="InterPro" id="IPR036859">
    <property type="entry name" value="CAP-Gly_dom_sf"/>
</dbReference>
<protein>
    <recommendedName>
        <fullName evidence="11">CAP-Gly domain-containing protein</fullName>
    </recommendedName>
</protein>
<dbReference type="SUPFAM" id="SSF52058">
    <property type="entry name" value="L domain-like"/>
    <property type="match status" value="1"/>
</dbReference>
<dbReference type="GO" id="GO:0006325">
    <property type="term" value="P:chromatin organization"/>
    <property type="evidence" value="ECO:0007669"/>
    <property type="project" value="UniProtKB-KW"/>
</dbReference>
<feature type="region of interest" description="Disordered" evidence="10">
    <location>
        <begin position="151"/>
        <end position="256"/>
    </location>
</feature>
<dbReference type="Gene3D" id="3.10.20.90">
    <property type="entry name" value="Phosphatidylinositol 3-kinase Catalytic Subunit, Chain A, domain 1"/>
    <property type="match status" value="1"/>
</dbReference>
<keyword evidence="6" id="KW-0156">Chromatin regulator</keyword>
<feature type="compositionally biased region" description="Polar residues" evidence="10">
    <location>
        <begin position="181"/>
        <end position="193"/>
    </location>
</feature>
<keyword evidence="8" id="KW-0804">Transcription</keyword>
<evidence type="ECO:0000256" key="1">
    <source>
        <dbReference type="ARBA" id="ARBA00004123"/>
    </source>
</evidence>
<dbReference type="AlphaFoldDB" id="A0A367KXA4"/>
<dbReference type="PROSITE" id="PS50245">
    <property type="entry name" value="CAP_GLY_2"/>
    <property type="match status" value="1"/>
</dbReference>
<keyword evidence="13" id="KW-1185">Reference proteome</keyword>
<evidence type="ECO:0000256" key="8">
    <source>
        <dbReference type="ARBA" id="ARBA00023163"/>
    </source>
</evidence>
<dbReference type="Pfam" id="PF07904">
    <property type="entry name" value="Eaf7"/>
    <property type="match status" value="1"/>
</dbReference>
<dbReference type="GO" id="GO:0005737">
    <property type="term" value="C:cytoplasm"/>
    <property type="evidence" value="ECO:0007669"/>
    <property type="project" value="UniProtKB-SubCell"/>
</dbReference>
<proteinExistence type="inferred from homology"/>
<evidence type="ECO:0000313" key="13">
    <source>
        <dbReference type="Proteomes" id="UP000253551"/>
    </source>
</evidence>
<dbReference type="InterPro" id="IPR012423">
    <property type="entry name" value="Eaf7/MRGBP"/>
</dbReference>
<dbReference type="SMART" id="SM01052">
    <property type="entry name" value="CAP_GLY"/>
    <property type="match status" value="1"/>
</dbReference>
<feature type="domain" description="CAP-Gly" evidence="11">
    <location>
        <begin position="275"/>
        <end position="319"/>
    </location>
</feature>
<dbReference type="GO" id="GO:0005634">
    <property type="term" value="C:nucleus"/>
    <property type="evidence" value="ECO:0007669"/>
    <property type="project" value="UniProtKB-SubCell"/>
</dbReference>
<dbReference type="PANTHER" id="PTHR13581:SF5">
    <property type="entry name" value="MRG_MORF4L-BINDING PROTEIN"/>
    <property type="match status" value="1"/>
</dbReference>
<comment type="similarity">
    <text evidence="3">Belongs to the EAF7 family.</text>
</comment>
<keyword evidence="4" id="KW-0963">Cytoplasm</keyword>
<comment type="caution">
    <text evidence="12">The sequence shown here is derived from an EMBL/GenBank/DDBJ whole genome shotgun (WGS) entry which is preliminary data.</text>
</comment>
<feature type="region of interest" description="Disordered" evidence="10">
    <location>
        <begin position="1"/>
        <end position="27"/>
    </location>
</feature>
<feature type="compositionally biased region" description="Basic and acidic residues" evidence="10">
    <location>
        <begin position="151"/>
        <end position="161"/>
    </location>
</feature>
<feature type="region of interest" description="Disordered" evidence="10">
    <location>
        <begin position="114"/>
        <end position="138"/>
    </location>
</feature>
<dbReference type="GO" id="GO:0035267">
    <property type="term" value="C:NuA4 histone acetyltransferase complex"/>
    <property type="evidence" value="ECO:0007669"/>
    <property type="project" value="TreeGrafter"/>
</dbReference>
<evidence type="ECO:0000256" key="7">
    <source>
        <dbReference type="ARBA" id="ARBA00023015"/>
    </source>
</evidence>
<keyword evidence="5" id="KW-0677">Repeat</keyword>
<dbReference type="InterPro" id="IPR000626">
    <property type="entry name" value="Ubiquitin-like_dom"/>
</dbReference>
<evidence type="ECO:0000256" key="10">
    <source>
        <dbReference type="SAM" id="MobiDB-lite"/>
    </source>
</evidence>
<dbReference type="InterPro" id="IPR044079">
    <property type="entry name" value="Ubl_TBCE"/>
</dbReference>
<dbReference type="CDD" id="cd17044">
    <property type="entry name" value="Ubl_TBCE"/>
    <property type="match status" value="1"/>
</dbReference>
<gene>
    <name evidence="12" type="ORF">CU098_012093</name>
</gene>
<dbReference type="SUPFAM" id="SSF74924">
    <property type="entry name" value="Cap-Gly domain"/>
    <property type="match status" value="1"/>
</dbReference>
<evidence type="ECO:0000256" key="9">
    <source>
        <dbReference type="ARBA" id="ARBA00023242"/>
    </source>
</evidence>
<feature type="compositionally biased region" description="Acidic residues" evidence="10">
    <location>
        <begin position="114"/>
        <end position="125"/>
    </location>
</feature>
<evidence type="ECO:0000256" key="6">
    <source>
        <dbReference type="ARBA" id="ARBA00022853"/>
    </source>
</evidence>
<evidence type="ECO:0000256" key="4">
    <source>
        <dbReference type="ARBA" id="ARBA00022490"/>
    </source>
</evidence>
<evidence type="ECO:0000256" key="3">
    <source>
        <dbReference type="ARBA" id="ARBA00007117"/>
    </source>
</evidence>
<keyword evidence="7" id="KW-0805">Transcription regulation</keyword>
<dbReference type="Proteomes" id="UP000253551">
    <property type="component" value="Unassembled WGS sequence"/>
</dbReference>
<dbReference type="GO" id="GO:0006357">
    <property type="term" value="P:regulation of transcription by RNA polymerase II"/>
    <property type="evidence" value="ECO:0007669"/>
    <property type="project" value="TreeGrafter"/>
</dbReference>
<dbReference type="Pfam" id="PF01302">
    <property type="entry name" value="CAP_GLY"/>
    <property type="match status" value="1"/>
</dbReference>
<dbReference type="PANTHER" id="PTHR13581">
    <property type="entry name" value="MRG-BINDING PROTEIN"/>
    <property type="match status" value="1"/>
</dbReference>
<evidence type="ECO:0000256" key="2">
    <source>
        <dbReference type="ARBA" id="ARBA00004496"/>
    </source>
</evidence>
<evidence type="ECO:0000259" key="11">
    <source>
        <dbReference type="PROSITE" id="PS50245"/>
    </source>
</evidence>
<evidence type="ECO:0000256" key="5">
    <source>
        <dbReference type="ARBA" id="ARBA00022737"/>
    </source>
</evidence>
<sequence length="777" mass="88220">MSESTMVVDEQQQHNQDIKENTTEDPTENTIENITENMTENTITSLESTKEWDARMELALFNAISRCKPVGIHKHFRIISIQKQFNQNSPVQCTINEIWAKLNEFYGMEALDELAEEDDEQEGESEDTRGEQSHEFNLPLEDYEQLISEHRQDNHSEREDSPMSPTLPPAKRTRTSKREMSPSSTGDSVTSTPEPEEGKPLRRRGTKKLEATPEPPSGRHHSSGNNSNRRAGRSSGTTRGSVAKRQTSKRNIPENLQIGTRIQVGEERATVRFIGKVKDTKGEWLGIEWDDPKRGKHGGSHNNVKYFECSYPTSGSFIRFQADKVQLGQTLMQALKNKYTAEHKENSVSYDESSDKGEVYWGGNKNLVVETYGFGKVQRSLRQLSSLTIVGLAEEMVASAGPPNDISEAKLMIEDLDLSMNLIANWETIADITSQLLQLKTLRLNQLKLAAPTQSLDFHHIQSLALNRSMIAWEDIEVLASGLSGLENLQLAGNGLKHLSAIKWESIKCLYLEDNFIDDWNEVEKLQSLSNLQVLFLNNNKIAAINKNSVFPQLEYLRMEDNAIDNWESIDSLNTYPSLLRLRIKNNPIFEGMDKETEASQITGRIKNLTVVNGNTLTPRERIDFERYYLNICAKNGSTHEGISLTHPRYKELCQQHGEPDLQAHVQKGSTVLNDRLMEITISLRGSDDSNILAIDKKEGLSPATKTISKRFLPTMSIRNIKHMIQRLLKIPAAKQKLYLLQSIDEEGNIMIMDISDDLRDLKYYEIKQEDEILVFK</sequence>
<dbReference type="Gene3D" id="3.80.10.10">
    <property type="entry name" value="Ribonuclease Inhibitor"/>
    <property type="match status" value="2"/>
</dbReference>
<name>A0A367KXA4_RHIST</name>
<comment type="subcellular location">
    <subcellularLocation>
        <location evidence="2">Cytoplasm</location>
    </subcellularLocation>
    <subcellularLocation>
        <location evidence="1">Nucleus</location>
    </subcellularLocation>
</comment>
<dbReference type="Pfam" id="PF14560">
    <property type="entry name" value="Ubiquitin_2"/>
    <property type="match status" value="1"/>
</dbReference>
<dbReference type="OrthoDB" id="5273213at2759"/>
<evidence type="ECO:0000313" key="12">
    <source>
        <dbReference type="EMBL" id="RCI06502.1"/>
    </source>
</evidence>
<keyword evidence="9" id="KW-0539">Nucleus</keyword>
<dbReference type="InterPro" id="IPR032675">
    <property type="entry name" value="LRR_dom_sf"/>
</dbReference>